<feature type="domain" description="Poly A polymerase head" evidence="12">
    <location>
        <begin position="73"/>
        <end position="113"/>
    </location>
</feature>
<dbReference type="PANTHER" id="PTHR47545">
    <property type="entry name" value="MULTIFUNCTIONAL CCA PROTEIN"/>
    <property type="match status" value="1"/>
</dbReference>
<evidence type="ECO:0000256" key="5">
    <source>
        <dbReference type="ARBA" id="ARBA00022723"/>
    </source>
</evidence>
<dbReference type="HOGENOM" id="CLU_015961_1_1_7"/>
<reference evidence="14 15" key="2">
    <citation type="submission" date="2013-04" db="EMBL/GenBank/DDBJ databases">
        <title>The Genome Sequence of Bilophila wadsworthia 3_1_6.</title>
        <authorList>
            <consortium name="The Broad Institute Genomics Platform"/>
            <person name="Earl A."/>
            <person name="Ward D."/>
            <person name="Feldgarden M."/>
            <person name="Gevers D."/>
            <person name="Sibley C."/>
            <person name="Strauss J."/>
            <person name="Allen-Vercoe E."/>
            <person name="Walker B."/>
            <person name="Young S."/>
            <person name="Zeng Q."/>
            <person name="Gargeya S."/>
            <person name="Fitzgerald M."/>
            <person name="Haas B."/>
            <person name="Abouelleil A."/>
            <person name="Allen A.W."/>
            <person name="Alvarado L."/>
            <person name="Arachchi H.M."/>
            <person name="Berlin A.M."/>
            <person name="Chapman S.B."/>
            <person name="Gainer-Dewar J."/>
            <person name="Goldberg J."/>
            <person name="Griggs A."/>
            <person name="Gujja S."/>
            <person name="Hansen M."/>
            <person name="Howarth C."/>
            <person name="Imamovic A."/>
            <person name="Ireland A."/>
            <person name="Larimer J."/>
            <person name="McCowan C."/>
            <person name="Murphy C."/>
            <person name="Pearson M."/>
            <person name="Poon T.W."/>
            <person name="Priest M."/>
            <person name="Roberts A."/>
            <person name="Saif S."/>
            <person name="Shea T."/>
            <person name="Sisk P."/>
            <person name="Sykes S."/>
            <person name="Wortman J."/>
            <person name="Nusbaum C."/>
            <person name="Birren B."/>
        </authorList>
    </citation>
    <scope>NUCLEOTIDE SEQUENCE [LARGE SCALE GENOMIC DNA]</scope>
    <source>
        <strain evidence="14 15">3_1_6</strain>
    </source>
</reference>
<dbReference type="GO" id="GO:0042245">
    <property type="term" value="P:RNA repair"/>
    <property type="evidence" value="ECO:0007669"/>
    <property type="project" value="UniProtKB-KW"/>
</dbReference>
<dbReference type="STRING" id="563192.HMPREF0179_01255"/>
<name>E5Y4Z2_BILW3</name>
<comment type="similarity">
    <text evidence="11">Belongs to the tRNA nucleotidyltransferase/poly(A) polymerase family.</text>
</comment>
<dbReference type="SUPFAM" id="SSF81891">
    <property type="entry name" value="Poly A polymerase C-terminal region-like"/>
    <property type="match status" value="1"/>
</dbReference>
<comment type="cofactor">
    <cofactor evidence="1">
        <name>Mg(2+)</name>
        <dbReference type="ChEBI" id="CHEBI:18420"/>
    </cofactor>
</comment>
<dbReference type="eggNOG" id="COG0617">
    <property type="taxonomic scope" value="Bacteria"/>
</dbReference>
<comment type="caution">
    <text evidence="14">The sequence shown here is derived from an EMBL/GenBank/DDBJ whole genome shotgun (WGS) entry which is preliminary data.</text>
</comment>
<evidence type="ECO:0000313" key="15">
    <source>
        <dbReference type="Proteomes" id="UP000006034"/>
    </source>
</evidence>
<dbReference type="RefSeq" id="WP_005026256.1">
    <property type="nucleotide sequence ID" value="NZ_KE150238.1"/>
</dbReference>
<dbReference type="GO" id="GO:0005524">
    <property type="term" value="F:ATP binding"/>
    <property type="evidence" value="ECO:0007669"/>
    <property type="project" value="UniProtKB-KW"/>
</dbReference>
<dbReference type="GeneID" id="78086386"/>
<dbReference type="PANTHER" id="PTHR47545:SF1">
    <property type="entry name" value="MULTIFUNCTIONAL CCA PROTEIN"/>
    <property type="match status" value="1"/>
</dbReference>
<dbReference type="Gene3D" id="1.10.3090.10">
    <property type="entry name" value="cca-adding enzyme, domain 2"/>
    <property type="match status" value="1"/>
</dbReference>
<evidence type="ECO:0000256" key="7">
    <source>
        <dbReference type="ARBA" id="ARBA00022800"/>
    </source>
</evidence>
<keyword evidence="4" id="KW-0548">Nucleotidyltransferase</keyword>
<evidence type="ECO:0000256" key="4">
    <source>
        <dbReference type="ARBA" id="ARBA00022695"/>
    </source>
</evidence>
<dbReference type="InterPro" id="IPR043519">
    <property type="entry name" value="NT_sf"/>
</dbReference>
<evidence type="ECO:0000256" key="3">
    <source>
        <dbReference type="ARBA" id="ARBA00022694"/>
    </source>
</evidence>
<keyword evidence="7" id="KW-0692">RNA repair</keyword>
<feature type="domain" description="Poly A polymerase head" evidence="12">
    <location>
        <begin position="14"/>
        <end position="44"/>
    </location>
</feature>
<keyword evidence="3" id="KW-0819">tRNA processing</keyword>
<evidence type="ECO:0000256" key="11">
    <source>
        <dbReference type="RuleBase" id="RU003953"/>
    </source>
</evidence>
<dbReference type="Gene3D" id="3.30.460.10">
    <property type="entry name" value="Beta Polymerase, domain 2"/>
    <property type="match status" value="2"/>
</dbReference>
<evidence type="ECO:0000256" key="8">
    <source>
        <dbReference type="ARBA" id="ARBA00022840"/>
    </source>
</evidence>
<evidence type="ECO:0000256" key="9">
    <source>
        <dbReference type="ARBA" id="ARBA00022842"/>
    </source>
</evidence>
<dbReference type="GO" id="GO:0003723">
    <property type="term" value="F:RNA binding"/>
    <property type="evidence" value="ECO:0007669"/>
    <property type="project" value="UniProtKB-KW"/>
</dbReference>
<keyword evidence="5" id="KW-0479">Metal-binding</keyword>
<keyword evidence="8" id="KW-0067">ATP-binding</keyword>
<dbReference type="InterPro" id="IPR032828">
    <property type="entry name" value="PolyA_RNA-bd"/>
</dbReference>
<feature type="domain" description="tRNA nucleotidyltransferase/poly(A) polymerase RNA and SrmB- binding" evidence="13">
    <location>
        <begin position="140"/>
        <end position="201"/>
    </location>
</feature>
<evidence type="ECO:0000256" key="10">
    <source>
        <dbReference type="ARBA" id="ARBA00022884"/>
    </source>
</evidence>
<protein>
    <submittedName>
        <fullName evidence="14">tRNA nucleotidyltransferase (CCA-adding enzyme)</fullName>
    </submittedName>
</protein>
<dbReference type="OrthoDB" id="9805698at2"/>
<accession>E5Y4Z2</accession>
<evidence type="ECO:0000256" key="1">
    <source>
        <dbReference type="ARBA" id="ARBA00001946"/>
    </source>
</evidence>
<keyword evidence="2 11" id="KW-0808">Transferase</keyword>
<dbReference type="GO" id="GO:0016779">
    <property type="term" value="F:nucleotidyltransferase activity"/>
    <property type="evidence" value="ECO:0007669"/>
    <property type="project" value="UniProtKB-KW"/>
</dbReference>
<evidence type="ECO:0000313" key="14">
    <source>
        <dbReference type="EMBL" id="EFV44960.1"/>
    </source>
</evidence>
<keyword evidence="10 11" id="KW-0694">RNA-binding</keyword>
<evidence type="ECO:0000259" key="12">
    <source>
        <dbReference type="Pfam" id="PF01743"/>
    </source>
</evidence>
<dbReference type="InterPro" id="IPR002646">
    <property type="entry name" value="PolA_pol_head_dom"/>
</dbReference>
<dbReference type="AlphaFoldDB" id="E5Y4Z2"/>
<dbReference type="Proteomes" id="UP000006034">
    <property type="component" value="Unassembled WGS sequence"/>
</dbReference>
<keyword evidence="6" id="KW-0547">Nucleotide-binding</keyword>
<dbReference type="EMBL" id="ADCP02000001">
    <property type="protein sequence ID" value="EFV44960.1"/>
    <property type="molecule type" value="Genomic_DNA"/>
</dbReference>
<dbReference type="SUPFAM" id="SSF81301">
    <property type="entry name" value="Nucleotidyltransferase"/>
    <property type="match status" value="1"/>
</dbReference>
<keyword evidence="9" id="KW-0460">Magnesium</keyword>
<dbReference type="Pfam" id="PF12627">
    <property type="entry name" value="PolyA_pol_RNAbd"/>
    <property type="match status" value="1"/>
</dbReference>
<dbReference type="GO" id="GO:0046872">
    <property type="term" value="F:metal ion binding"/>
    <property type="evidence" value="ECO:0007669"/>
    <property type="project" value="UniProtKB-KW"/>
</dbReference>
<sequence>MAIENWPETGRIPVYLVGGAVRDRLLGRTPREYDFAFDADEATFLQRNPEARKVGKSVSVFLLRGQEFMPLEGTLEEDMRRRDLTINALAEDRDGNLLGHPHALSDLREGILRPASPTSFRDEPVRVFRLARMACELPSFTVHPEAVAQMRAVVGEGLLGRIPAERVGRELMKALASPKPSRWLSVLAEGNCLSPWFRELETSMDIPAGPVAYHSGSVMAHLMDVMDAVAGDPLCVWMALCHDLGKIGTDPALLPHHYGHELRGAEPAEHVAKRLALPARYGAAGVLSSQLHMKAGIYEMLRAGTRCDLLMQVHNAELDGPFWKLAEADSGRSLRPVVNDDLAVLLRISLPPEWRDRGKESGRRLRAMRCQALAMHMAKRKRENADG</sequence>
<organism evidence="14 15">
    <name type="scientific">Bilophila wadsworthia (strain 3_1_6)</name>
    <dbReference type="NCBI Taxonomy" id="563192"/>
    <lineage>
        <taxon>Bacteria</taxon>
        <taxon>Pseudomonadati</taxon>
        <taxon>Thermodesulfobacteriota</taxon>
        <taxon>Desulfovibrionia</taxon>
        <taxon>Desulfovibrionales</taxon>
        <taxon>Desulfovibrionaceae</taxon>
        <taxon>Bilophila</taxon>
    </lineage>
</organism>
<reference evidence="14 15" key="1">
    <citation type="submission" date="2010-10" db="EMBL/GenBank/DDBJ databases">
        <authorList>
            <consortium name="The Broad Institute Genome Sequencing Platform"/>
            <person name="Ward D."/>
            <person name="Earl A."/>
            <person name="Feldgarden M."/>
            <person name="Young S.K."/>
            <person name="Gargeya S."/>
            <person name="Zeng Q."/>
            <person name="Alvarado L."/>
            <person name="Berlin A."/>
            <person name="Bochicchio J."/>
            <person name="Chapman S.B."/>
            <person name="Chen Z."/>
            <person name="Freedman E."/>
            <person name="Gellesch M."/>
            <person name="Goldberg J."/>
            <person name="Griggs A."/>
            <person name="Gujja S."/>
            <person name="Heilman E."/>
            <person name="Heiman D."/>
            <person name="Howarth C."/>
            <person name="Mehta T."/>
            <person name="Neiman D."/>
            <person name="Pearson M."/>
            <person name="Roberts A."/>
            <person name="Saif S."/>
            <person name="Shea T."/>
            <person name="Shenoy N."/>
            <person name="Sisk P."/>
            <person name="Stolte C."/>
            <person name="Sykes S."/>
            <person name="White J."/>
            <person name="Yandava C."/>
            <person name="Allen-Vercoe E."/>
            <person name="Sibley C."/>
            <person name="Ambrose C.E."/>
            <person name="Strauss J."/>
            <person name="Daigneault M."/>
            <person name="Haas B."/>
            <person name="Nusbaum C."/>
            <person name="Birren B."/>
        </authorList>
    </citation>
    <scope>NUCLEOTIDE SEQUENCE [LARGE SCALE GENOMIC DNA]</scope>
    <source>
        <strain evidence="14 15">3_1_6</strain>
    </source>
</reference>
<proteinExistence type="inferred from homology"/>
<gene>
    <name evidence="14" type="ORF">HMPREF0179_01255</name>
</gene>
<dbReference type="Pfam" id="PF01743">
    <property type="entry name" value="PolyA_pol"/>
    <property type="match status" value="2"/>
</dbReference>
<dbReference type="GO" id="GO:0008033">
    <property type="term" value="P:tRNA processing"/>
    <property type="evidence" value="ECO:0007669"/>
    <property type="project" value="UniProtKB-KW"/>
</dbReference>
<evidence type="ECO:0000256" key="6">
    <source>
        <dbReference type="ARBA" id="ARBA00022741"/>
    </source>
</evidence>
<evidence type="ECO:0000256" key="2">
    <source>
        <dbReference type="ARBA" id="ARBA00022679"/>
    </source>
</evidence>
<evidence type="ECO:0000259" key="13">
    <source>
        <dbReference type="Pfam" id="PF12627"/>
    </source>
</evidence>
<dbReference type="InterPro" id="IPR050124">
    <property type="entry name" value="tRNA_CCA-adding_enzyme"/>
</dbReference>
<keyword evidence="15" id="KW-1185">Reference proteome</keyword>